<dbReference type="Proteomes" id="UP000318081">
    <property type="component" value="Chromosome"/>
</dbReference>
<dbReference type="RefSeq" id="WP_145216615.1">
    <property type="nucleotide sequence ID" value="NZ_CP036432.1"/>
</dbReference>
<dbReference type="Gene3D" id="3.30.70.3420">
    <property type="match status" value="1"/>
</dbReference>
<evidence type="ECO:0000313" key="4">
    <source>
        <dbReference type="EMBL" id="QDV86053.1"/>
    </source>
</evidence>
<organism evidence="4 5">
    <name type="scientific">Stieleria magnilauensis</name>
    <dbReference type="NCBI Taxonomy" id="2527963"/>
    <lineage>
        <taxon>Bacteria</taxon>
        <taxon>Pseudomonadati</taxon>
        <taxon>Planctomycetota</taxon>
        <taxon>Planctomycetia</taxon>
        <taxon>Pirellulales</taxon>
        <taxon>Pirellulaceae</taxon>
        <taxon>Stieleria</taxon>
    </lineage>
</organism>
<evidence type="ECO:0000256" key="2">
    <source>
        <dbReference type="ARBA" id="ARBA00022723"/>
    </source>
</evidence>
<evidence type="ECO:0000256" key="1">
    <source>
        <dbReference type="ARBA" id="ARBA00022617"/>
    </source>
</evidence>
<proteinExistence type="predicted"/>
<reference evidence="4 5" key="1">
    <citation type="submission" date="2019-02" db="EMBL/GenBank/DDBJ databases">
        <title>Deep-cultivation of Planctomycetes and their phenomic and genomic characterization uncovers novel biology.</title>
        <authorList>
            <person name="Wiegand S."/>
            <person name="Jogler M."/>
            <person name="Boedeker C."/>
            <person name="Pinto D."/>
            <person name="Vollmers J."/>
            <person name="Rivas-Marin E."/>
            <person name="Kohn T."/>
            <person name="Peeters S.H."/>
            <person name="Heuer A."/>
            <person name="Rast P."/>
            <person name="Oberbeckmann S."/>
            <person name="Bunk B."/>
            <person name="Jeske O."/>
            <person name="Meyerdierks A."/>
            <person name="Storesund J.E."/>
            <person name="Kallscheuer N."/>
            <person name="Luecker S."/>
            <person name="Lage O.M."/>
            <person name="Pohl T."/>
            <person name="Merkel B.J."/>
            <person name="Hornburger P."/>
            <person name="Mueller R.-W."/>
            <person name="Bruemmer F."/>
            <person name="Labrenz M."/>
            <person name="Spormann A.M."/>
            <person name="Op den Camp H."/>
            <person name="Overmann J."/>
            <person name="Amann R."/>
            <person name="Jetten M.S.M."/>
            <person name="Mascher T."/>
            <person name="Medema M.H."/>
            <person name="Devos D.P."/>
            <person name="Kaster A.-K."/>
            <person name="Ovreas L."/>
            <person name="Rohde M."/>
            <person name="Galperin M.Y."/>
            <person name="Jogler C."/>
        </authorList>
    </citation>
    <scope>NUCLEOTIDE SEQUENCE [LARGE SCALE GENOMIC DNA]</scope>
    <source>
        <strain evidence="4 5">TBK1r</strain>
    </source>
</reference>
<dbReference type="InterPro" id="IPR010644">
    <property type="entry name" value="ChdC/CLD"/>
</dbReference>
<evidence type="ECO:0000313" key="5">
    <source>
        <dbReference type="Proteomes" id="UP000318081"/>
    </source>
</evidence>
<keyword evidence="2" id="KW-0479">Metal-binding</keyword>
<dbReference type="EC" id="1.13.11.49" evidence="4"/>
<gene>
    <name evidence="4" type="primary">cld</name>
    <name evidence="4" type="ORF">TBK1r_50700</name>
</gene>
<keyword evidence="1" id="KW-0349">Heme</keyword>
<keyword evidence="4" id="KW-0560">Oxidoreductase</keyword>
<accession>A0ABX5XVJ1</accession>
<protein>
    <submittedName>
        <fullName evidence="4">Chlorite dismutase</fullName>
        <ecNumber evidence="4">1.13.11.49</ecNumber>
    </submittedName>
</protein>
<name>A0ABX5XVJ1_9BACT</name>
<dbReference type="EMBL" id="CP036432">
    <property type="protein sequence ID" value="QDV86053.1"/>
    <property type="molecule type" value="Genomic_DNA"/>
</dbReference>
<evidence type="ECO:0000256" key="3">
    <source>
        <dbReference type="ARBA" id="ARBA00023004"/>
    </source>
</evidence>
<dbReference type="GO" id="GO:0050587">
    <property type="term" value="F:chlorite O2-lyase activity"/>
    <property type="evidence" value="ECO:0007669"/>
    <property type="project" value="UniProtKB-EC"/>
</dbReference>
<dbReference type="InterPro" id="IPR011008">
    <property type="entry name" value="Dimeric_a/b-barrel"/>
</dbReference>
<dbReference type="Pfam" id="PF06778">
    <property type="entry name" value="Chlor_dismutase"/>
    <property type="match status" value="1"/>
</dbReference>
<sequence>MSSRFYSFVGGSTGRWSVTGVSYVAGEPISPVDRLNIQNANTLQLPEGAEWILRGVTSNHRYTTKDELESLSQVQPQLNREHATCAALIPIKKRSDWWDLPQDTRRDIFESQSRHTTIGMKYLPAVARRLHHCRDLGEPFDFLTWFEFAPSDSSAFDDLVAALRESAEWTFVEREVDIRLTRISTE</sequence>
<keyword evidence="3" id="KW-0408">Iron</keyword>
<dbReference type="SUPFAM" id="SSF54909">
    <property type="entry name" value="Dimeric alpha+beta barrel"/>
    <property type="match status" value="1"/>
</dbReference>
<keyword evidence="5" id="KW-1185">Reference proteome</keyword>